<evidence type="ECO:0000256" key="1">
    <source>
        <dbReference type="SAM" id="Phobius"/>
    </source>
</evidence>
<feature type="transmembrane region" description="Helical" evidence="1">
    <location>
        <begin position="121"/>
        <end position="142"/>
    </location>
</feature>
<keyword evidence="3" id="KW-1185">Reference proteome</keyword>
<evidence type="ECO:0008006" key="4">
    <source>
        <dbReference type="Google" id="ProtNLM"/>
    </source>
</evidence>
<gene>
    <name evidence="2" type="ORF">GCM10012287_35790</name>
</gene>
<evidence type="ECO:0000313" key="3">
    <source>
        <dbReference type="Proteomes" id="UP000631535"/>
    </source>
</evidence>
<reference evidence="3" key="1">
    <citation type="journal article" date="2019" name="Int. J. Syst. Evol. Microbiol.">
        <title>The Global Catalogue of Microorganisms (GCM) 10K type strain sequencing project: providing services to taxonomists for standard genome sequencing and annotation.</title>
        <authorList>
            <consortium name="The Broad Institute Genomics Platform"/>
            <consortium name="The Broad Institute Genome Sequencing Center for Infectious Disease"/>
            <person name="Wu L."/>
            <person name="Ma J."/>
        </authorList>
    </citation>
    <scope>NUCLEOTIDE SEQUENCE [LARGE SCALE GENOMIC DNA]</scope>
    <source>
        <strain evidence="3">CGMCC 4.7178</strain>
    </source>
</reference>
<organism evidence="2 3">
    <name type="scientific">Streptomyces daqingensis</name>
    <dbReference type="NCBI Taxonomy" id="1472640"/>
    <lineage>
        <taxon>Bacteria</taxon>
        <taxon>Bacillati</taxon>
        <taxon>Actinomycetota</taxon>
        <taxon>Actinomycetes</taxon>
        <taxon>Kitasatosporales</taxon>
        <taxon>Streptomycetaceae</taxon>
        <taxon>Streptomyces</taxon>
    </lineage>
</organism>
<protein>
    <recommendedName>
        <fullName evidence="4">Integral membrane protein</fullName>
    </recommendedName>
</protein>
<sequence>MLRLSRAALLAVLPVELLLGVLLVSGVRLPAAATVAAEAAVALVLLAELATGRREFARARRRGEDRRAALRTTVRQLVPVQVRRILSFELAGAGALLLWTARRRNGVPPGAVAVPYAKEQFSTLLAFAFVMAVEAAGMEVLLLELDAPAGLRAVFLLLDGYSLLAVLALLAARVTRPHVVTAHELRVRSGVFVDLRIPRTLISSVRTSRRYDEQGLLSVEDGRCAVPVASQTNVTVELTGPVTVVRPLGRRTRAAAVRFFADAPAAAVEALRIPAPVTGRERP</sequence>
<dbReference type="Proteomes" id="UP000631535">
    <property type="component" value="Unassembled WGS sequence"/>
</dbReference>
<dbReference type="EMBL" id="BMMP01000011">
    <property type="protein sequence ID" value="GGO52143.1"/>
    <property type="molecule type" value="Genomic_DNA"/>
</dbReference>
<feature type="transmembrane region" description="Helical" evidence="1">
    <location>
        <begin position="154"/>
        <end position="172"/>
    </location>
</feature>
<proteinExistence type="predicted"/>
<name>A0ABQ2MI15_9ACTN</name>
<comment type="caution">
    <text evidence="2">The sequence shown here is derived from an EMBL/GenBank/DDBJ whole genome shotgun (WGS) entry which is preliminary data.</text>
</comment>
<keyword evidence="1" id="KW-1133">Transmembrane helix</keyword>
<keyword evidence="1" id="KW-0472">Membrane</keyword>
<feature type="transmembrane region" description="Helical" evidence="1">
    <location>
        <begin position="31"/>
        <end position="52"/>
    </location>
</feature>
<accession>A0ABQ2MI15</accession>
<evidence type="ECO:0000313" key="2">
    <source>
        <dbReference type="EMBL" id="GGO52143.1"/>
    </source>
</evidence>
<feature type="transmembrane region" description="Helical" evidence="1">
    <location>
        <begin position="7"/>
        <end position="25"/>
    </location>
</feature>
<keyword evidence="1" id="KW-0812">Transmembrane</keyword>